<dbReference type="SMART" id="SM00568">
    <property type="entry name" value="GRAM"/>
    <property type="match status" value="1"/>
</dbReference>
<evidence type="ECO:0000256" key="4">
    <source>
        <dbReference type="ARBA" id="ARBA00022989"/>
    </source>
</evidence>
<dbReference type="PANTHER" id="PTHR23319:SF4">
    <property type="entry name" value="GRAM DOMAIN CONTAINING 1B, ISOFORM E"/>
    <property type="match status" value="1"/>
</dbReference>
<dbReference type="GO" id="GO:0032541">
    <property type="term" value="C:cortical endoplasmic reticulum"/>
    <property type="evidence" value="ECO:0007669"/>
    <property type="project" value="TreeGrafter"/>
</dbReference>
<comment type="subcellular location">
    <subcellularLocation>
        <location evidence="1">Membrane</location>
        <topology evidence="1">Single-pass membrane protein</topology>
    </subcellularLocation>
</comment>
<comment type="similarity">
    <text evidence="2">Belongs to the YSP2 family.</text>
</comment>
<feature type="domain" description="VASt" evidence="8">
    <location>
        <begin position="374"/>
        <end position="571"/>
    </location>
</feature>
<evidence type="ECO:0000256" key="6">
    <source>
        <dbReference type="SAM" id="MobiDB-lite"/>
    </source>
</evidence>
<evidence type="ECO:0000313" key="9">
    <source>
        <dbReference type="EMBL" id="KAJ3170420.1"/>
    </source>
</evidence>
<sequence length="696" mass="74476">MDSALLRGPSPAPSPAPTTASSFSTSSTGRKSTTTPPTNWHATAPYFPFLDEVRATGERLGEGPGVSSPGAGTGGRRTAGRAAEDSSDEVSGDDGSIGSGSLGRRRGRRSLNRLRKAVNSSVGNLASTLGAGSTSSTTSTTADSQYAPRDAATGLALAADRDNAEFHRVFSTVPASESLIDDFACAWNREGLLIQGRMWISQQRVCFKGWTPNSNICIKFTDIISIEKKTIALVFSNSLEIECTKGKYFFASFFNRDQTYSTLTQLWDARQEPCTCGGLGTCETCYTKARKVPGYSSSGDEAKVPAPAALAAEMATAEDARGMPNSPSVRITRADGRESEETTFPTPPHTPVLGSRRKHSATAAQCECGLDHKRMRTILERVYSVPIEQVWETWFTAAEDATKGGFYPHFLLTNTKVKDFTTGVWVAAEATSDLSPLPYPADAQHTPDFASLKAKMHRSSEYIMPLTGPIGPKQTRCKITEELISATPDTVCVTVRADTPDVPSGGAFHVLTRICLTHVPPSKTRVMVSTEIVFTKSSWIKGAIERATPDAQARFYKELDEALGKKLAKIAAAEARGGEKVDTGGGDSAAATVPIDDVAANATSAPRSTLSRGASSTSIVDVSHDHHHHHQQHKRNSLDDGFLLGFGSRPVLVLLFVLIVAALCSLAMQAIALHKVIGVLERVEARLGEQRVVGEL</sequence>
<dbReference type="GO" id="GO:0005886">
    <property type="term" value="C:plasma membrane"/>
    <property type="evidence" value="ECO:0007669"/>
    <property type="project" value="TreeGrafter"/>
</dbReference>
<proteinExistence type="inferred from homology"/>
<dbReference type="InterPro" id="IPR011993">
    <property type="entry name" value="PH-like_dom_sf"/>
</dbReference>
<feature type="compositionally biased region" description="Basic residues" evidence="6">
    <location>
        <begin position="625"/>
        <end position="634"/>
    </location>
</feature>
<evidence type="ECO:0000259" key="8">
    <source>
        <dbReference type="PROSITE" id="PS51778"/>
    </source>
</evidence>
<feature type="region of interest" description="Disordered" evidence="6">
    <location>
        <begin position="603"/>
        <end position="634"/>
    </location>
</feature>
<protein>
    <recommendedName>
        <fullName evidence="8">VASt domain-containing protein</fullName>
    </recommendedName>
</protein>
<evidence type="ECO:0000313" key="10">
    <source>
        <dbReference type="Proteomes" id="UP001212152"/>
    </source>
</evidence>
<evidence type="ECO:0000256" key="1">
    <source>
        <dbReference type="ARBA" id="ARBA00004167"/>
    </source>
</evidence>
<feature type="compositionally biased region" description="Low complexity" evidence="6">
    <location>
        <begin position="125"/>
        <end position="142"/>
    </location>
</feature>
<dbReference type="InterPro" id="IPR051482">
    <property type="entry name" value="Cholesterol_transport"/>
</dbReference>
<dbReference type="GO" id="GO:0005739">
    <property type="term" value="C:mitochondrion"/>
    <property type="evidence" value="ECO:0007669"/>
    <property type="project" value="TreeGrafter"/>
</dbReference>
<reference evidence="9" key="1">
    <citation type="submission" date="2020-05" db="EMBL/GenBank/DDBJ databases">
        <title>Phylogenomic resolution of chytrid fungi.</title>
        <authorList>
            <person name="Stajich J.E."/>
            <person name="Amses K."/>
            <person name="Simmons R."/>
            <person name="Seto K."/>
            <person name="Myers J."/>
            <person name="Bonds A."/>
            <person name="Quandt C.A."/>
            <person name="Barry K."/>
            <person name="Liu P."/>
            <person name="Grigoriev I."/>
            <person name="Longcore J.E."/>
            <person name="James T.Y."/>
        </authorList>
    </citation>
    <scope>NUCLEOTIDE SEQUENCE</scope>
    <source>
        <strain evidence="9">JEL0379</strain>
    </source>
</reference>
<evidence type="ECO:0000256" key="7">
    <source>
        <dbReference type="SAM" id="Phobius"/>
    </source>
</evidence>
<dbReference type="AlphaFoldDB" id="A0AAD5TEX0"/>
<feature type="compositionally biased region" description="Low complexity" evidence="6">
    <location>
        <begin position="17"/>
        <end position="38"/>
    </location>
</feature>
<dbReference type="Proteomes" id="UP001212152">
    <property type="component" value="Unassembled WGS sequence"/>
</dbReference>
<feature type="transmembrane region" description="Helical" evidence="7">
    <location>
        <begin position="651"/>
        <end position="673"/>
    </location>
</feature>
<evidence type="ECO:0000256" key="5">
    <source>
        <dbReference type="ARBA" id="ARBA00023136"/>
    </source>
</evidence>
<dbReference type="Pfam" id="PF02893">
    <property type="entry name" value="GRAM"/>
    <property type="match status" value="1"/>
</dbReference>
<feature type="region of interest" description="Disordered" evidence="6">
    <location>
        <begin position="316"/>
        <end position="358"/>
    </location>
</feature>
<dbReference type="CDD" id="cd13220">
    <property type="entry name" value="PH-GRAM_GRAMDC"/>
    <property type="match status" value="1"/>
</dbReference>
<name>A0AAD5TEX0_9FUNG</name>
<organism evidence="9 10">
    <name type="scientific">Geranomyces variabilis</name>
    <dbReference type="NCBI Taxonomy" id="109894"/>
    <lineage>
        <taxon>Eukaryota</taxon>
        <taxon>Fungi</taxon>
        <taxon>Fungi incertae sedis</taxon>
        <taxon>Chytridiomycota</taxon>
        <taxon>Chytridiomycota incertae sedis</taxon>
        <taxon>Chytridiomycetes</taxon>
        <taxon>Spizellomycetales</taxon>
        <taxon>Powellomycetaceae</taxon>
        <taxon>Geranomyces</taxon>
    </lineage>
</organism>
<dbReference type="InterPro" id="IPR004182">
    <property type="entry name" value="GRAM"/>
</dbReference>
<dbReference type="EMBL" id="JADGJQ010000097">
    <property type="protein sequence ID" value="KAJ3170420.1"/>
    <property type="molecule type" value="Genomic_DNA"/>
</dbReference>
<evidence type="ECO:0000256" key="2">
    <source>
        <dbReference type="ARBA" id="ARBA00006582"/>
    </source>
</evidence>
<keyword evidence="4 7" id="KW-1133">Transmembrane helix</keyword>
<dbReference type="GO" id="GO:0140268">
    <property type="term" value="C:endoplasmic reticulum-plasma membrane contact site"/>
    <property type="evidence" value="ECO:0007669"/>
    <property type="project" value="TreeGrafter"/>
</dbReference>
<comment type="caution">
    <text evidence="9">The sequence shown here is derived from an EMBL/GenBank/DDBJ whole genome shotgun (WGS) entry which is preliminary data.</text>
</comment>
<dbReference type="InterPro" id="IPR031968">
    <property type="entry name" value="VASt"/>
</dbReference>
<dbReference type="GO" id="GO:0005789">
    <property type="term" value="C:endoplasmic reticulum membrane"/>
    <property type="evidence" value="ECO:0007669"/>
    <property type="project" value="TreeGrafter"/>
</dbReference>
<dbReference type="Pfam" id="PF16016">
    <property type="entry name" value="VASt"/>
    <property type="match status" value="1"/>
</dbReference>
<feature type="compositionally biased region" description="Polar residues" evidence="6">
    <location>
        <begin position="603"/>
        <end position="620"/>
    </location>
</feature>
<accession>A0AAD5TEX0</accession>
<dbReference type="GO" id="GO:0032366">
    <property type="term" value="P:intracellular sterol transport"/>
    <property type="evidence" value="ECO:0007669"/>
    <property type="project" value="TreeGrafter"/>
</dbReference>
<dbReference type="PANTHER" id="PTHR23319">
    <property type="entry name" value="GRAM DOMAIN CONTAINING 1B, ISOFORM E"/>
    <property type="match status" value="1"/>
</dbReference>
<keyword evidence="5 7" id="KW-0472">Membrane</keyword>
<dbReference type="Gene3D" id="2.30.29.30">
    <property type="entry name" value="Pleckstrin-homology domain (PH domain)/Phosphotyrosine-binding domain (PTB)"/>
    <property type="match status" value="1"/>
</dbReference>
<dbReference type="GO" id="GO:0120015">
    <property type="term" value="F:sterol transfer activity"/>
    <property type="evidence" value="ECO:0007669"/>
    <property type="project" value="TreeGrafter"/>
</dbReference>
<gene>
    <name evidence="9" type="ORF">HDU87_008814</name>
</gene>
<feature type="region of interest" description="Disordered" evidence="6">
    <location>
        <begin position="1"/>
        <end position="111"/>
    </location>
</feature>
<keyword evidence="10" id="KW-1185">Reference proteome</keyword>
<feature type="region of interest" description="Disordered" evidence="6">
    <location>
        <begin position="125"/>
        <end position="146"/>
    </location>
</feature>
<keyword evidence="3 7" id="KW-0812">Transmembrane</keyword>
<dbReference type="PROSITE" id="PS51778">
    <property type="entry name" value="VAST"/>
    <property type="match status" value="1"/>
</dbReference>
<dbReference type="GO" id="GO:0032934">
    <property type="term" value="F:sterol binding"/>
    <property type="evidence" value="ECO:0007669"/>
    <property type="project" value="TreeGrafter"/>
</dbReference>
<evidence type="ECO:0000256" key="3">
    <source>
        <dbReference type="ARBA" id="ARBA00022692"/>
    </source>
</evidence>
<feature type="compositionally biased region" description="Basic and acidic residues" evidence="6">
    <location>
        <begin position="51"/>
        <end position="61"/>
    </location>
</feature>